<evidence type="ECO:0000313" key="3">
    <source>
        <dbReference type="EMBL" id="MDW9207730.1"/>
    </source>
</evidence>
<protein>
    <recommendedName>
        <fullName evidence="5">DUF1093 domain-containing protein</fullName>
    </recommendedName>
</protein>
<evidence type="ECO:0000313" key="2">
    <source>
        <dbReference type="EMBL" id="MDW9207706.1"/>
    </source>
</evidence>
<keyword evidence="1" id="KW-1133">Transmembrane helix</keyword>
<keyword evidence="1" id="KW-0472">Membrane</keyword>
<comment type="caution">
    <text evidence="2">The sequence shown here is derived from an EMBL/GenBank/DDBJ whole genome shotgun (WGS) entry which is preliminary data.</text>
</comment>
<sequence>MKKILFYVGCTFFILFVGLILYGGMLKHEKQLSDGIHKDVLVVDKDERTTTTGGVSSKKYSLKVYTNENLHDIDVDSSVYKKHEIGTKLKVIEYNNKILLDYNNRMLLD</sequence>
<accession>A0ABD5HRX8</accession>
<dbReference type="EMBL" id="JAWQCK010000003">
    <property type="protein sequence ID" value="MDW9207706.1"/>
    <property type="molecule type" value="Genomic_DNA"/>
</dbReference>
<reference evidence="2 4" key="1">
    <citation type="submission" date="2023-10" db="EMBL/GenBank/DDBJ databases">
        <title>Draft Genome Sequence of Bacillus thuringiensis serovar. toumanoffi 4059: Identification of a Novel Cry Protein Candidate.</title>
        <authorList>
            <person name="Murdoch R.W."/>
            <person name="Gemler B."/>
            <person name="Heater B.S."/>
        </authorList>
    </citation>
    <scope>NUCLEOTIDE SEQUENCE [LARGE SCALE GENOMIC DNA]</scope>
    <source>
        <strain evidence="2 4">4059</strain>
    </source>
</reference>
<dbReference type="AlphaFoldDB" id="A0ABD5HRX8"/>
<dbReference type="EMBL" id="JAWQCK010000003">
    <property type="protein sequence ID" value="MDW9207730.1"/>
    <property type="molecule type" value="Genomic_DNA"/>
</dbReference>
<feature type="transmembrane region" description="Helical" evidence="1">
    <location>
        <begin position="6"/>
        <end position="24"/>
    </location>
</feature>
<dbReference type="Proteomes" id="UP001272716">
    <property type="component" value="Unassembled WGS sequence"/>
</dbReference>
<organism evidence="2 4">
    <name type="scientific">Bacillus thuringiensis serovar toumanoffi</name>
    <dbReference type="NCBI Taxonomy" id="180862"/>
    <lineage>
        <taxon>Bacteria</taxon>
        <taxon>Bacillati</taxon>
        <taxon>Bacillota</taxon>
        <taxon>Bacilli</taxon>
        <taxon>Bacillales</taxon>
        <taxon>Bacillaceae</taxon>
        <taxon>Bacillus</taxon>
        <taxon>Bacillus cereus group</taxon>
    </lineage>
</organism>
<evidence type="ECO:0008006" key="5">
    <source>
        <dbReference type="Google" id="ProtNLM"/>
    </source>
</evidence>
<gene>
    <name evidence="2" type="ORF">BTTOUR_02600</name>
    <name evidence="3" type="ORF">BTTOUR_02720</name>
</gene>
<name>A0ABD5HRX8_BACTU</name>
<keyword evidence="1" id="KW-0812">Transmembrane</keyword>
<proteinExistence type="predicted"/>
<evidence type="ECO:0000256" key="1">
    <source>
        <dbReference type="SAM" id="Phobius"/>
    </source>
</evidence>
<dbReference type="RefSeq" id="WP_000721840.1">
    <property type="nucleotide sequence ID" value="NZ_JAWQCK010000003.1"/>
</dbReference>
<evidence type="ECO:0000313" key="4">
    <source>
        <dbReference type="Proteomes" id="UP001272716"/>
    </source>
</evidence>